<organism evidence="2 3">
    <name type="scientific">Dethiobacter alkaliphilus AHT 1</name>
    <dbReference type="NCBI Taxonomy" id="555088"/>
    <lineage>
        <taxon>Bacteria</taxon>
        <taxon>Bacillati</taxon>
        <taxon>Bacillota</taxon>
        <taxon>Dethiobacteria</taxon>
        <taxon>Dethiobacterales</taxon>
        <taxon>Dethiobacteraceae</taxon>
        <taxon>Dethiobacter</taxon>
    </lineage>
</organism>
<keyword evidence="1" id="KW-0175">Coiled coil</keyword>
<protein>
    <submittedName>
        <fullName evidence="2">Uncharacterized protein</fullName>
    </submittedName>
</protein>
<name>C0GH28_DETAL</name>
<evidence type="ECO:0000256" key="1">
    <source>
        <dbReference type="SAM" id="Coils"/>
    </source>
</evidence>
<dbReference type="AlphaFoldDB" id="C0GH28"/>
<sequence length="63" mass="7237">MRLATNNCTNFEALKIIEERVEELEAIVADLRKQLSKISYAPGEQQKEIPNPYIITTYKNAPE</sequence>
<dbReference type="EMBL" id="ACJM01000008">
    <property type="protein sequence ID" value="EEG77330.1"/>
    <property type="molecule type" value="Genomic_DNA"/>
</dbReference>
<comment type="caution">
    <text evidence="2">The sequence shown here is derived from an EMBL/GenBank/DDBJ whole genome shotgun (WGS) entry which is preliminary data.</text>
</comment>
<evidence type="ECO:0000313" key="3">
    <source>
        <dbReference type="Proteomes" id="UP000006443"/>
    </source>
</evidence>
<feature type="coiled-coil region" evidence="1">
    <location>
        <begin position="14"/>
        <end position="41"/>
    </location>
</feature>
<accession>C0GH28</accession>
<dbReference type="RefSeq" id="WP_008516721.1">
    <property type="nucleotide sequence ID" value="NZ_ACJM01000008.1"/>
</dbReference>
<keyword evidence="3" id="KW-1185">Reference proteome</keyword>
<reference evidence="2 3" key="1">
    <citation type="submission" date="2009-02" db="EMBL/GenBank/DDBJ databases">
        <title>Sequencing of the draft genome and assembly of Dethiobacter alkaliphilus AHT 1.</title>
        <authorList>
            <consortium name="US DOE Joint Genome Institute (JGI-PGF)"/>
            <person name="Lucas S."/>
            <person name="Copeland A."/>
            <person name="Lapidus A."/>
            <person name="Glavina del Rio T."/>
            <person name="Dalin E."/>
            <person name="Tice H."/>
            <person name="Bruce D."/>
            <person name="Goodwin L."/>
            <person name="Pitluck S."/>
            <person name="Larimer F."/>
            <person name="Land M.L."/>
            <person name="Hauser L."/>
            <person name="Muyzer G."/>
        </authorList>
    </citation>
    <scope>NUCLEOTIDE SEQUENCE [LARGE SCALE GENOMIC DNA]</scope>
    <source>
        <strain evidence="2 3">AHT 1</strain>
    </source>
</reference>
<proteinExistence type="predicted"/>
<evidence type="ECO:0000313" key="2">
    <source>
        <dbReference type="EMBL" id="EEG77330.1"/>
    </source>
</evidence>
<gene>
    <name evidence="2" type="ORF">DealDRAFT_1787</name>
</gene>
<dbReference type="Proteomes" id="UP000006443">
    <property type="component" value="Unassembled WGS sequence"/>
</dbReference>
<dbReference type="STRING" id="555088.DealDRAFT_1787"/>